<dbReference type="EC" id="5.1.99.6" evidence="19"/>
<proteinExistence type="inferred from homology"/>
<name>A0ABX0JDB5_9BACL</name>
<evidence type="ECO:0000256" key="17">
    <source>
        <dbReference type="HAMAP-Rule" id="MF_01965"/>
    </source>
</evidence>
<evidence type="ECO:0000259" key="21">
    <source>
        <dbReference type="PROSITE" id="PS51385"/>
    </source>
</evidence>
<dbReference type="PANTHER" id="PTHR12592:SF0">
    <property type="entry name" value="ATP-DEPENDENT (S)-NAD(P)H-HYDRATE DEHYDRATASE"/>
    <property type="match status" value="1"/>
</dbReference>
<dbReference type="Gene3D" id="3.40.50.10260">
    <property type="entry name" value="YjeF N-terminal domain"/>
    <property type="match status" value="1"/>
</dbReference>
<dbReference type="InterPro" id="IPR029056">
    <property type="entry name" value="Ribokinase-like"/>
</dbReference>
<comment type="similarity">
    <text evidence="17">Belongs to the NnrD/CARKD family.</text>
</comment>
<dbReference type="HAMAP" id="MF_01966">
    <property type="entry name" value="NADHX_epimerase"/>
    <property type="match status" value="1"/>
</dbReference>
<evidence type="ECO:0000256" key="14">
    <source>
        <dbReference type="ARBA" id="ARBA00025153"/>
    </source>
</evidence>
<keyword evidence="7 17" id="KW-0067">ATP-binding</keyword>
<evidence type="ECO:0000256" key="19">
    <source>
        <dbReference type="PIRNR" id="PIRNR017184"/>
    </source>
</evidence>
<comment type="caution">
    <text evidence="22">The sequence shown here is derived from an EMBL/GenBank/DDBJ whole genome shotgun (WGS) entry which is preliminary data.</text>
</comment>
<dbReference type="HAMAP" id="MF_01965">
    <property type="entry name" value="NADHX_dehydratase"/>
    <property type="match status" value="1"/>
</dbReference>
<keyword evidence="6 17" id="KW-0547">Nucleotide-binding</keyword>
<comment type="subunit">
    <text evidence="17">Homotetramer.</text>
</comment>
<comment type="catalytic activity">
    <reaction evidence="16 17 19">
        <text>(6S)-NADPHX + ADP = AMP + phosphate + NADPH + H(+)</text>
        <dbReference type="Rhea" id="RHEA:32235"/>
        <dbReference type="ChEBI" id="CHEBI:15378"/>
        <dbReference type="ChEBI" id="CHEBI:43474"/>
        <dbReference type="ChEBI" id="CHEBI:57783"/>
        <dbReference type="ChEBI" id="CHEBI:64076"/>
        <dbReference type="ChEBI" id="CHEBI:456215"/>
        <dbReference type="ChEBI" id="CHEBI:456216"/>
        <dbReference type="EC" id="4.2.1.136"/>
    </reaction>
</comment>
<reference evidence="22" key="1">
    <citation type="submission" date="2020-03" db="EMBL/GenBank/DDBJ databases">
        <title>Draft sequencing of Paenibacilllus sp. S3N08.</title>
        <authorList>
            <person name="Kim D.-U."/>
        </authorList>
    </citation>
    <scope>NUCLEOTIDE SEQUENCE</scope>
    <source>
        <strain evidence="22">S3N08</strain>
    </source>
</reference>
<keyword evidence="23" id="KW-1185">Reference proteome</keyword>
<evidence type="ECO:0000256" key="15">
    <source>
        <dbReference type="ARBA" id="ARBA00048238"/>
    </source>
</evidence>
<dbReference type="PANTHER" id="PTHR12592">
    <property type="entry name" value="ATP-DEPENDENT (S)-NAD(P)H-HYDRATE DEHYDRATASE FAMILY MEMBER"/>
    <property type="match status" value="1"/>
</dbReference>
<evidence type="ECO:0000256" key="8">
    <source>
        <dbReference type="ARBA" id="ARBA00022857"/>
    </source>
</evidence>
<dbReference type="Pfam" id="PF03853">
    <property type="entry name" value="YjeF_N"/>
    <property type="match status" value="1"/>
</dbReference>
<accession>A0ABX0JDB5</accession>
<dbReference type="Pfam" id="PF01256">
    <property type="entry name" value="Carb_kinase"/>
    <property type="match status" value="1"/>
</dbReference>
<protein>
    <recommendedName>
        <fullName evidence="19">Bifunctional NAD(P)H-hydrate repair enzyme</fullName>
    </recommendedName>
    <alternativeName>
        <fullName evidence="19">Nicotinamide nucleotide repair protein</fullName>
    </alternativeName>
    <domain>
        <recommendedName>
            <fullName evidence="19">ADP-dependent (S)-NAD(P)H-hydrate dehydratase</fullName>
            <ecNumber evidence="19">4.2.1.136</ecNumber>
        </recommendedName>
        <alternativeName>
            <fullName evidence="19">ADP-dependent NAD(P)HX dehydratase</fullName>
        </alternativeName>
    </domain>
    <domain>
        <recommendedName>
            <fullName evidence="19">NAD(P)H-hydrate epimerase</fullName>
            <ecNumber evidence="19">5.1.99.6</ecNumber>
        </recommendedName>
    </domain>
</protein>
<dbReference type="RefSeq" id="WP_166155570.1">
    <property type="nucleotide sequence ID" value="NZ_JAAOIW010000019.1"/>
</dbReference>
<evidence type="ECO:0000256" key="1">
    <source>
        <dbReference type="ARBA" id="ARBA00000013"/>
    </source>
</evidence>
<comment type="function">
    <text evidence="14 19">Bifunctional enzyme that catalyzes the epimerization of the S- and R-forms of NAD(P)HX and the dehydration of the S-form of NAD(P)HX at the expense of ADP, which is converted to AMP. This allows the repair of both epimers of NAD(P)HX, a damaged form of NAD(P)H that is a result of enzymatic or heat-dependent hydration.</text>
</comment>
<evidence type="ECO:0000256" key="3">
    <source>
        <dbReference type="ARBA" id="ARBA00006001"/>
    </source>
</evidence>
<dbReference type="NCBIfam" id="TIGR00196">
    <property type="entry name" value="yjeF_cterm"/>
    <property type="match status" value="1"/>
</dbReference>
<dbReference type="CDD" id="cd01171">
    <property type="entry name" value="YXKO-related"/>
    <property type="match status" value="1"/>
</dbReference>
<comment type="similarity">
    <text evidence="3 19">In the N-terminal section; belongs to the NnrE/AIBP family.</text>
</comment>
<comment type="catalytic activity">
    <reaction evidence="2 18 19">
        <text>(6R)-NADPHX = (6S)-NADPHX</text>
        <dbReference type="Rhea" id="RHEA:32227"/>
        <dbReference type="ChEBI" id="CHEBI:64076"/>
        <dbReference type="ChEBI" id="CHEBI:64077"/>
        <dbReference type="EC" id="5.1.99.6"/>
    </reaction>
</comment>
<keyword evidence="11 18" id="KW-0413">Isomerase</keyword>
<evidence type="ECO:0000256" key="16">
    <source>
        <dbReference type="ARBA" id="ARBA00049209"/>
    </source>
</evidence>
<dbReference type="SUPFAM" id="SSF53613">
    <property type="entry name" value="Ribokinase-like"/>
    <property type="match status" value="1"/>
</dbReference>
<sequence>MYVVNSREMRAIDHYTIEQIGIPALVLMENAGRAVAEEAAKLAGGDSRRFAILVGKGNNGGDGIVAARHLMEFGNEVKLIYATDPATFEHEAAIQRDIARKLNIPYENYSEGSPPIPWRDYDVIVDALLGTGSRGAPRAAYAKLIDEANGSGLPICSLDIPSGLDPDNGGVHAPCIRASCTVALAFSKRGLEQQPGADYAGRVIVRAIGIPKAAAEQQGVHTFRIEEPLLSDTLGLRNYEQRSSDTNKGSFGHVLVAAGSLAMSGAGLLCAKAALRAGCGLVTWALPESWLPSIVGQLPEIMLRGMSDQGLGDWSRITPQALIELSEKKAALVFGPGVGRFTDDTAWLRELWEGTSCPLVLDADALNMLSGSSSDSGSGGFKAWPKRSSPVILTPHPGEMARLCGKSVKDIQMDRIATARTFAEEHGVTLVLKGAHTVIASPAGDVFINPTGNAGMATGGTGDVLAGITASLLAQGKTAIQAAALGAYLHGAAGDRVADSRAYKASLIASDIIEQL</sequence>
<keyword evidence="10 17" id="KW-0520">NAD</keyword>
<keyword evidence="13" id="KW-0511">Multifunctional enzyme</keyword>
<evidence type="ECO:0000256" key="6">
    <source>
        <dbReference type="ARBA" id="ARBA00022741"/>
    </source>
</evidence>
<dbReference type="EMBL" id="JAAOIW010000019">
    <property type="protein sequence ID" value="NHN34475.1"/>
    <property type="molecule type" value="Genomic_DNA"/>
</dbReference>
<evidence type="ECO:0000256" key="10">
    <source>
        <dbReference type="ARBA" id="ARBA00023027"/>
    </source>
</evidence>
<evidence type="ECO:0000259" key="20">
    <source>
        <dbReference type="PROSITE" id="PS51383"/>
    </source>
</evidence>
<evidence type="ECO:0000313" key="23">
    <source>
        <dbReference type="Proteomes" id="UP001165962"/>
    </source>
</evidence>
<comment type="catalytic activity">
    <reaction evidence="1 18 19">
        <text>(6R)-NADHX = (6S)-NADHX</text>
        <dbReference type="Rhea" id="RHEA:32215"/>
        <dbReference type="ChEBI" id="CHEBI:64074"/>
        <dbReference type="ChEBI" id="CHEBI:64075"/>
        <dbReference type="EC" id="5.1.99.6"/>
    </reaction>
</comment>
<comment type="similarity">
    <text evidence="18">Belongs to the NnrE/AIBP family.</text>
</comment>
<feature type="binding site" evidence="17">
    <location>
        <position position="463"/>
    </location>
    <ligand>
        <name>(6S)-NADPHX</name>
        <dbReference type="ChEBI" id="CHEBI:64076"/>
    </ligand>
</feature>
<comment type="cofactor">
    <cofactor evidence="17">
        <name>Mg(2+)</name>
        <dbReference type="ChEBI" id="CHEBI:18420"/>
    </cofactor>
</comment>
<feature type="binding site" evidence="17">
    <location>
        <position position="462"/>
    </location>
    <ligand>
        <name>AMP</name>
        <dbReference type="ChEBI" id="CHEBI:456215"/>
    </ligand>
</feature>
<comment type="function">
    <text evidence="18">Catalyzes the epimerization of the S- and R-forms of NAD(P)HX, a damaged form of NAD(P)H that is a result of enzymatic or heat-dependent hydration. This is a prerequisite for the S-specific NAD(P)H-hydrate dehydratase to allow the repair of both epimers of NAD(P)HX.</text>
</comment>
<feature type="binding site" evidence="17">
    <location>
        <begin position="433"/>
        <end position="437"/>
    </location>
    <ligand>
        <name>AMP</name>
        <dbReference type="ChEBI" id="CHEBI:456215"/>
    </ligand>
</feature>
<comment type="similarity">
    <text evidence="4 19">In the C-terminal section; belongs to the NnrD/CARKD family.</text>
</comment>
<evidence type="ECO:0000256" key="5">
    <source>
        <dbReference type="ARBA" id="ARBA00022723"/>
    </source>
</evidence>
<evidence type="ECO:0000256" key="11">
    <source>
        <dbReference type="ARBA" id="ARBA00023235"/>
    </source>
</evidence>
<evidence type="ECO:0000256" key="2">
    <source>
        <dbReference type="ARBA" id="ARBA00000909"/>
    </source>
</evidence>
<keyword evidence="5 18" id="KW-0479">Metal-binding</keyword>
<evidence type="ECO:0000313" key="22">
    <source>
        <dbReference type="EMBL" id="NHN34475.1"/>
    </source>
</evidence>
<feature type="binding site" evidence="17">
    <location>
        <position position="396"/>
    </location>
    <ligand>
        <name>(6S)-NADPHX</name>
        <dbReference type="ChEBI" id="CHEBI:64076"/>
    </ligand>
</feature>
<feature type="binding site" evidence="18">
    <location>
        <position position="59"/>
    </location>
    <ligand>
        <name>K(+)</name>
        <dbReference type="ChEBI" id="CHEBI:29103"/>
    </ligand>
</feature>
<dbReference type="EC" id="4.2.1.136" evidence="19"/>
<feature type="binding site" evidence="18">
    <location>
        <position position="126"/>
    </location>
    <ligand>
        <name>K(+)</name>
        <dbReference type="ChEBI" id="CHEBI:29103"/>
    </ligand>
</feature>
<feature type="binding site" evidence="18">
    <location>
        <begin position="130"/>
        <end position="136"/>
    </location>
    <ligand>
        <name>(6S)-NADPHX</name>
        <dbReference type="ChEBI" id="CHEBI:64076"/>
    </ligand>
</feature>
<dbReference type="PROSITE" id="PS51385">
    <property type="entry name" value="YJEF_N"/>
    <property type="match status" value="1"/>
</dbReference>
<feature type="binding site" evidence="17">
    <location>
        <position position="337"/>
    </location>
    <ligand>
        <name>(6S)-NADPHX</name>
        <dbReference type="ChEBI" id="CHEBI:64076"/>
    </ligand>
</feature>
<gene>
    <name evidence="17" type="primary">nnrD</name>
    <name evidence="18" type="synonym">nnrE</name>
    <name evidence="22" type="ORF">G9U52_32290</name>
</gene>
<keyword evidence="8 17" id="KW-0521">NADP</keyword>
<dbReference type="InterPro" id="IPR030677">
    <property type="entry name" value="Nnr"/>
</dbReference>
<dbReference type="InterPro" id="IPR000631">
    <property type="entry name" value="CARKD"/>
</dbReference>
<keyword evidence="12 17" id="KW-0456">Lyase</keyword>
<evidence type="ECO:0000256" key="13">
    <source>
        <dbReference type="ARBA" id="ARBA00023268"/>
    </source>
</evidence>
<feature type="binding site" evidence="18">
    <location>
        <position position="141"/>
    </location>
    <ligand>
        <name>(6S)-NADPHX</name>
        <dbReference type="ChEBI" id="CHEBI:64076"/>
    </ligand>
</feature>
<feature type="binding site" evidence="18">
    <location>
        <begin position="58"/>
        <end position="62"/>
    </location>
    <ligand>
        <name>(6S)-NADPHX</name>
        <dbReference type="ChEBI" id="CHEBI:64076"/>
    </ligand>
</feature>
<feature type="binding site" evidence="17">
    <location>
        <position position="266"/>
    </location>
    <ligand>
        <name>(6S)-NADPHX</name>
        <dbReference type="ChEBI" id="CHEBI:64076"/>
    </ligand>
</feature>
<comment type="catalytic activity">
    <reaction evidence="15 17 19">
        <text>(6S)-NADHX + ADP = AMP + phosphate + NADH + H(+)</text>
        <dbReference type="Rhea" id="RHEA:32223"/>
        <dbReference type="ChEBI" id="CHEBI:15378"/>
        <dbReference type="ChEBI" id="CHEBI:43474"/>
        <dbReference type="ChEBI" id="CHEBI:57945"/>
        <dbReference type="ChEBI" id="CHEBI:64074"/>
        <dbReference type="ChEBI" id="CHEBI:456215"/>
        <dbReference type="ChEBI" id="CHEBI:456216"/>
        <dbReference type="EC" id="4.2.1.136"/>
    </reaction>
</comment>
<dbReference type="PIRSF" id="PIRSF017184">
    <property type="entry name" value="Nnr"/>
    <property type="match status" value="1"/>
</dbReference>
<organism evidence="22 23">
    <name type="scientific">Paenibacillus agricola</name>
    <dbReference type="NCBI Taxonomy" id="2716264"/>
    <lineage>
        <taxon>Bacteria</taxon>
        <taxon>Bacillati</taxon>
        <taxon>Bacillota</taxon>
        <taxon>Bacilli</taxon>
        <taxon>Bacillales</taxon>
        <taxon>Paenibacillaceae</taxon>
        <taxon>Paenibacillus</taxon>
    </lineage>
</organism>
<dbReference type="InterPro" id="IPR036652">
    <property type="entry name" value="YjeF_N_dom_sf"/>
</dbReference>
<feature type="domain" description="YjeF N-terminal" evidence="21">
    <location>
        <begin position="9"/>
        <end position="216"/>
    </location>
</feature>
<comment type="cofactor">
    <cofactor evidence="18 19">
        <name>K(+)</name>
        <dbReference type="ChEBI" id="CHEBI:29103"/>
    </cofactor>
    <text evidence="18 19">Binds 1 potassium ion per subunit.</text>
</comment>
<evidence type="ECO:0000256" key="4">
    <source>
        <dbReference type="ARBA" id="ARBA00009524"/>
    </source>
</evidence>
<dbReference type="Proteomes" id="UP001165962">
    <property type="component" value="Unassembled WGS sequence"/>
</dbReference>
<dbReference type="SUPFAM" id="SSF64153">
    <property type="entry name" value="YjeF N-terminal domain-like"/>
    <property type="match status" value="1"/>
</dbReference>
<dbReference type="InterPro" id="IPR004443">
    <property type="entry name" value="YjeF_N_dom"/>
</dbReference>
<evidence type="ECO:0000256" key="9">
    <source>
        <dbReference type="ARBA" id="ARBA00022958"/>
    </source>
</evidence>
<dbReference type="PROSITE" id="PS51383">
    <property type="entry name" value="YJEF_C_3"/>
    <property type="match status" value="1"/>
</dbReference>
<feature type="binding site" evidence="18">
    <location>
        <position position="162"/>
    </location>
    <ligand>
        <name>K(+)</name>
        <dbReference type="ChEBI" id="CHEBI:29103"/>
    </ligand>
</feature>
<feature type="domain" description="YjeF C-terminal" evidence="20">
    <location>
        <begin position="231"/>
        <end position="516"/>
    </location>
</feature>
<dbReference type="Gene3D" id="3.40.1190.20">
    <property type="match status" value="1"/>
</dbReference>
<evidence type="ECO:0000256" key="12">
    <source>
        <dbReference type="ARBA" id="ARBA00023239"/>
    </source>
</evidence>
<feature type="binding site" evidence="18">
    <location>
        <position position="159"/>
    </location>
    <ligand>
        <name>(6S)-NADPHX</name>
        <dbReference type="ChEBI" id="CHEBI:64076"/>
    </ligand>
</feature>
<evidence type="ECO:0000256" key="18">
    <source>
        <dbReference type="HAMAP-Rule" id="MF_01966"/>
    </source>
</evidence>
<comment type="function">
    <text evidence="17">Catalyzes the dehydration of the S-form of NAD(P)HX at the expense of ADP, which is converted to AMP. Together with NAD(P)HX epimerase, which catalyzes the epimerization of the S- and R-forms, the enzyme allows the repair of both epimers of NAD(P)HX, a damaged form of NAD(P)H that is a result of enzymatic or heat-dependent hydration.</text>
</comment>
<dbReference type="NCBIfam" id="TIGR00197">
    <property type="entry name" value="yjeF_nterm"/>
    <property type="match status" value="1"/>
</dbReference>
<keyword evidence="9 18" id="KW-0630">Potassium</keyword>
<evidence type="ECO:0000256" key="7">
    <source>
        <dbReference type="ARBA" id="ARBA00022840"/>
    </source>
</evidence>